<sequence>MAVLFPSRPTCPRLFPDAPRHRSLPSTGCIPLLLGVLLPLLSGAPAQAAPQIAPPAAITSAATAAASEDPMMSMDMDAEMDDAQGGPPPADARDPHAYSDGYTRDAGPYRLPGLPPLKLADEASFAALHLDRLEHVSTKNGNANAYDAQAWFGQDFDRLVLKAEGEHARGRFQEARSEVLWSHALAPYWDVQSGLRYDSGGHQNRTWLALGLQGLAPYWFDVEATLYLGSDGRSALRAAAEYDLLLTRRLILQPRLELNAYGKDDPAREVGRGVTDSTWGLRLRYEFTRQFAPYLGVERATRWGRSANLAEAEGNPRQETRWVAGLRFWF</sequence>
<dbReference type="KEGG" id="aiq:Azoinq_00940"/>
<dbReference type="Pfam" id="PF05275">
    <property type="entry name" value="CopB"/>
    <property type="match status" value="1"/>
</dbReference>
<name>A0A975XUX1_9RHOO</name>
<keyword evidence="3" id="KW-1185">Reference proteome</keyword>
<dbReference type="InterPro" id="IPR007939">
    <property type="entry name" value="Cu-R_B_prcur"/>
</dbReference>
<protein>
    <submittedName>
        <fullName evidence="2">Copper resistance protein B</fullName>
    </submittedName>
</protein>
<dbReference type="GO" id="GO:0009279">
    <property type="term" value="C:cell outer membrane"/>
    <property type="evidence" value="ECO:0007669"/>
    <property type="project" value="InterPro"/>
</dbReference>
<feature type="region of interest" description="Disordered" evidence="1">
    <location>
        <begin position="77"/>
        <end position="98"/>
    </location>
</feature>
<evidence type="ECO:0000313" key="3">
    <source>
        <dbReference type="Proteomes" id="UP000683428"/>
    </source>
</evidence>
<gene>
    <name evidence="2" type="ORF">Azoinq_00940</name>
</gene>
<evidence type="ECO:0000256" key="1">
    <source>
        <dbReference type="SAM" id="MobiDB-lite"/>
    </source>
</evidence>
<reference evidence="2" key="1">
    <citation type="submission" date="2020-11" db="EMBL/GenBank/DDBJ databases">
        <title>Azospira inquinata sp. nov.</title>
        <authorList>
            <person name="Moe W.M."/>
            <person name="Mikes M.C."/>
        </authorList>
    </citation>
    <scope>NUCLEOTIDE SEQUENCE</scope>
    <source>
        <strain evidence="2">Azo-3</strain>
    </source>
</reference>
<dbReference type="RefSeq" id="WP_216127811.1">
    <property type="nucleotide sequence ID" value="NZ_CP064782.1"/>
</dbReference>
<accession>A0A975XUX1</accession>
<evidence type="ECO:0000313" key="2">
    <source>
        <dbReference type="EMBL" id="QWT49219.1"/>
    </source>
</evidence>
<dbReference type="GO" id="GO:0006878">
    <property type="term" value="P:intracellular copper ion homeostasis"/>
    <property type="evidence" value="ECO:0007669"/>
    <property type="project" value="InterPro"/>
</dbReference>
<organism evidence="2 3">
    <name type="scientific">Azospira inquinata</name>
    <dbReference type="NCBI Taxonomy" id="2785627"/>
    <lineage>
        <taxon>Bacteria</taxon>
        <taxon>Pseudomonadati</taxon>
        <taxon>Pseudomonadota</taxon>
        <taxon>Betaproteobacteria</taxon>
        <taxon>Rhodocyclales</taxon>
        <taxon>Rhodocyclaceae</taxon>
        <taxon>Azospira</taxon>
    </lineage>
</organism>
<dbReference type="EMBL" id="CP064782">
    <property type="protein sequence ID" value="QWT49219.1"/>
    <property type="molecule type" value="Genomic_DNA"/>
</dbReference>
<dbReference type="GO" id="GO:0005507">
    <property type="term" value="F:copper ion binding"/>
    <property type="evidence" value="ECO:0007669"/>
    <property type="project" value="InterPro"/>
</dbReference>
<dbReference type="AlphaFoldDB" id="A0A975XUX1"/>
<proteinExistence type="predicted"/>
<dbReference type="Proteomes" id="UP000683428">
    <property type="component" value="Chromosome"/>
</dbReference>